<sequence>MLSLQTLAKKAVAKQSVPEEYHYILKYCGLWWQDKPISLCRYCNYIILSSTPFKGELLHLDVVLIMAIKENNYDLIRLFTEWGANIYYGLTCARTEQTQELCRTLGAKEGLNNREIFIGLLRNKTSNNVILCHEIFNKNPMLETLNIQEIVGEIHQELKHLIFYILDHVPINTLVKFWYAIAVKYKLKRAISFFYQTYEHLNMWRLMCAIYFNNVFDLHELYKQKIVHMDIDEMMHLACLQDYNFLTIYYCFVAGGDIDQAISVSSWQHQTNNLYFCKDLKDLKQNILTARPLLLPNITDPKKIYTMLKNYQPISSVYNSHESI</sequence>
<organism evidence="1 2">
    <name type="scientific">African swine fever virus</name>
    <name type="common">ASFV</name>
    <dbReference type="NCBI Taxonomy" id="10497"/>
    <lineage>
        <taxon>Viruses</taxon>
        <taxon>Varidnaviria</taxon>
        <taxon>Bamfordvirae</taxon>
        <taxon>Nucleocytoviricota</taxon>
        <taxon>Pokkesviricetes</taxon>
        <taxon>Asfuvirales</taxon>
        <taxon>Asfarviridae</taxon>
        <taxon>Asfivirus</taxon>
        <taxon>Asfivirus haemorrhagiae</taxon>
    </lineage>
</organism>
<dbReference type="EMBL" id="KM111294">
    <property type="protein sequence ID" value="AJL34033.1"/>
    <property type="molecule type" value="Genomic_DNA"/>
</dbReference>
<organismHost>
    <name type="scientific">Ornithodoros moubata</name>
    <name type="common">Soft tick</name>
    <name type="synonym">Argasid tick</name>
    <dbReference type="NCBI Taxonomy" id="6938"/>
</organismHost>
<dbReference type="GeneID" id="41901558"/>
<dbReference type="Pfam" id="PF01671">
    <property type="entry name" value="ASFV_360"/>
    <property type="match status" value="1"/>
</dbReference>
<name>A0A0C5BC38_ASF</name>
<organismHost>
    <name type="scientific">Phacochoerus aethiopicus</name>
    <name type="common">Warthog</name>
    <dbReference type="NCBI Taxonomy" id="85517"/>
</organismHost>
<dbReference type="SMR" id="A0A0C5BC38"/>
<protein>
    <submittedName>
        <fullName evidence="1">MGF 360-8L</fullName>
    </submittedName>
</protein>
<evidence type="ECO:0000313" key="1">
    <source>
        <dbReference type="EMBL" id="AJL34033.1"/>
    </source>
</evidence>
<dbReference type="RefSeq" id="YP_009702753.1">
    <property type="nucleotide sequence ID" value="NC_044945.1"/>
</dbReference>
<proteinExistence type="predicted"/>
<organismHost>
    <name type="scientific">Phacochoerus africanus</name>
    <name type="common">Warthog</name>
    <dbReference type="NCBI Taxonomy" id="41426"/>
</organismHost>
<organismHost>
    <name type="scientific">Potamochoerus larvatus</name>
    <name type="common">Bushpig</name>
    <dbReference type="NCBI Taxonomy" id="273792"/>
</organismHost>
<evidence type="ECO:0000313" key="2">
    <source>
        <dbReference type="Proteomes" id="UP000105860"/>
    </source>
</evidence>
<dbReference type="GO" id="GO:0042330">
    <property type="term" value="P:taxis"/>
    <property type="evidence" value="ECO:0007669"/>
    <property type="project" value="InterPro"/>
</dbReference>
<organismHost>
    <name type="scientific">Ornithodoros</name>
    <name type="common">relapsing fever ticks</name>
    <dbReference type="NCBI Taxonomy" id="6937"/>
</organismHost>
<dbReference type="KEGG" id="vg:41901558"/>
<dbReference type="InterPro" id="IPR002595">
    <property type="entry name" value="ASFV_MGF360"/>
</dbReference>
<gene>
    <name evidence="1" type="primary">MGF 360-8L</name>
</gene>
<accession>A0A0C5BC38</accession>
<dbReference type="Proteomes" id="UP000105860">
    <property type="component" value="Segment"/>
</dbReference>
<organismHost>
    <name type="scientific">Sus scrofa</name>
    <name type="common">Pig</name>
    <dbReference type="NCBI Taxonomy" id="9823"/>
</organismHost>
<reference evidence="1 2" key="1">
    <citation type="journal article" date="2015" name="Virus Genes">
        <title>Comparative analysis of the complete genome sequences of Kenyan African swine fever virus isolates within p72 genotypes IX and X.</title>
        <authorList>
            <person name="Bishop R.P."/>
            <person name="Fleischauer C."/>
            <person name="de Villiers E.P."/>
            <person name="Okoth E.A."/>
            <person name="Arias M."/>
            <person name="Gallardo C."/>
            <person name="Upton C."/>
        </authorList>
    </citation>
    <scope>NUCLEOTIDE SEQUENCE [LARGE SCALE GENOMIC DNA]</scope>
    <source>
        <strain evidence="1">Ken05/Tk1</strain>
    </source>
</reference>